<feature type="compositionally biased region" description="Basic and acidic residues" evidence="1">
    <location>
        <begin position="245"/>
        <end position="274"/>
    </location>
</feature>
<feature type="region of interest" description="Disordered" evidence="1">
    <location>
        <begin position="337"/>
        <end position="373"/>
    </location>
</feature>
<dbReference type="HOGENOM" id="CLU_634108_0_0_11"/>
<dbReference type="KEGG" id="btp:D805_0806"/>
<evidence type="ECO:0000313" key="3">
    <source>
        <dbReference type="Proteomes" id="UP000011835"/>
    </source>
</evidence>
<feature type="region of interest" description="Disordered" evidence="1">
    <location>
        <begin position="1"/>
        <end position="36"/>
    </location>
</feature>
<protein>
    <submittedName>
        <fullName evidence="2">Outer membrane receptor protein</fullName>
    </submittedName>
</protein>
<feature type="region of interest" description="Disordered" evidence="1">
    <location>
        <begin position="217"/>
        <end position="301"/>
    </location>
</feature>
<feature type="compositionally biased region" description="Basic and acidic residues" evidence="1">
    <location>
        <begin position="226"/>
        <end position="238"/>
    </location>
</feature>
<accession>M4REU2</accession>
<feature type="compositionally biased region" description="Basic and acidic residues" evidence="1">
    <location>
        <begin position="282"/>
        <end position="301"/>
    </location>
</feature>
<sequence length="432" mass="47909">MVHDEHDDRADGDAVELHAADREGEVGDADNHRDGRGHHVDRLVEVDMVVHPDAHADHADHAIQQGGHAAEHAGGNGVDHGTELRAQAQNQGERRRTPVGGRRIHLRGSHDADVLAVRSRAGAAAEAGNRGADTIGHERGANLVVIIAAGHLCHGLDVAHVLGDQHEHDRNEHRENREIDLRQMELRQTDPGGAFHCLEIDLAAGARVRIADQYAQQDVQTPDQAAEQHADQQDGDQRHHSRVRGLLEVRPHRRGEVEADDRHNRAVDHRRHDLVNPLGAGEMDKHAHQGEQQTGDHDAEACDRDALVGRGDRRNRGDEAEGATEVAWQFVLVDEQEQRRRHGGEEQGRRRVEAGENRNQEGRAEHRDDMLGADTCGARPRQALVGFDHLPGFQGLAVTMQFPCEQAATHLLLLCLLGIRRTHMARRRLAQW</sequence>
<evidence type="ECO:0000256" key="1">
    <source>
        <dbReference type="SAM" id="MobiDB-lite"/>
    </source>
</evidence>
<evidence type="ECO:0000313" key="2">
    <source>
        <dbReference type="EMBL" id="AGH41073.1"/>
    </source>
</evidence>
<proteinExistence type="predicted"/>
<dbReference type="AlphaFoldDB" id="M4REU2"/>
<organism evidence="2 3">
    <name type="scientific">Bifidobacterium thermophilum RBL67</name>
    <dbReference type="NCBI Taxonomy" id="1254439"/>
    <lineage>
        <taxon>Bacteria</taxon>
        <taxon>Bacillati</taxon>
        <taxon>Actinomycetota</taxon>
        <taxon>Actinomycetes</taxon>
        <taxon>Bifidobacteriales</taxon>
        <taxon>Bifidobacteriaceae</taxon>
        <taxon>Bifidobacterium</taxon>
    </lineage>
</organism>
<feature type="region of interest" description="Disordered" evidence="1">
    <location>
        <begin position="87"/>
        <end position="111"/>
    </location>
</feature>
<feature type="compositionally biased region" description="Basic and acidic residues" evidence="1">
    <location>
        <begin position="343"/>
        <end position="370"/>
    </location>
</feature>
<name>M4REU2_9BIFI</name>
<reference evidence="2 3" key="1">
    <citation type="journal article" date="2013" name="Genome Announc.">
        <title>Complete Genome Sequence of the Probiotic Bifidobacterium thermophilum Strain RBL67.</title>
        <authorList>
            <person name="Jans C."/>
            <person name="Lacroix C."/>
            <person name="Follador R."/>
            <person name="Stevens M.J."/>
        </authorList>
    </citation>
    <scope>NUCLEOTIDE SEQUENCE [LARGE SCALE GENOMIC DNA]</scope>
    <source>
        <strain evidence="2 3">RBL67</strain>
    </source>
</reference>
<keyword evidence="3" id="KW-1185">Reference proteome</keyword>
<keyword evidence="2" id="KW-0675">Receptor</keyword>
<gene>
    <name evidence="2" type="ORF">D805_0806</name>
</gene>
<dbReference type="Proteomes" id="UP000011835">
    <property type="component" value="Chromosome"/>
</dbReference>
<dbReference type="EMBL" id="CP004346">
    <property type="protein sequence ID" value="AGH41073.1"/>
    <property type="molecule type" value="Genomic_DNA"/>
</dbReference>